<comment type="caution">
    <text evidence="1">The sequence shown here is derived from an EMBL/GenBank/DDBJ whole genome shotgun (WGS) entry which is preliminary data.</text>
</comment>
<sequence>MRTDFFLFLFFLFFFQTSFSIRGTALYLFRLTVLSSQLRDNEAKGVNLGHHSRHTTYWVMVGVGLR</sequence>
<dbReference type="AlphaFoldDB" id="A0A0N0RY91"/>
<dbReference type="EMBL" id="LHQQ01000160">
    <property type="protein sequence ID" value="KOS40522.1"/>
    <property type="molecule type" value="Genomic_DNA"/>
</dbReference>
<keyword evidence="2" id="KW-1185">Reference proteome</keyword>
<dbReference type="Proteomes" id="UP000037696">
    <property type="component" value="Unassembled WGS sequence"/>
</dbReference>
<accession>A0A0N0RY91</accession>
<name>A0A0N0RY91_9EURO</name>
<protein>
    <submittedName>
        <fullName evidence="1">Uncharacterized protein</fullName>
    </submittedName>
</protein>
<proteinExistence type="predicted"/>
<organism evidence="1 2">
    <name type="scientific">Penicillium nordicum</name>
    <dbReference type="NCBI Taxonomy" id="229535"/>
    <lineage>
        <taxon>Eukaryota</taxon>
        <taxon>Fungi</taxon>
        <taxon>Dikarya</taxon>
        <taxon>Ascomycota</taxon>
        <taxon>Pezizomycotina</taxon>
        <taxon>Eurotiomycetes</taxon>
        <taxon>Eurotiomycetidae</taxon>
        <taxon>Eurotiales</taxon>
        <taxon>Aspergillaceae</taxon>
        <taxon>Penicillium</taxon>
    </lineage>
</organism>
<gene>
    <name evidence="1" type="ORF">ACN38_g8598</name>
</gene>
<reference evidence="1 2" key="1">
    <citation type="submission" date="2015-08" db="EMBL/GenBank/DDBJ databases">
        <title>Genome sequencing of Penicillium nordicum.</title>
        <authorList>
            <person name="Nguyen H.D."/>
            <person name="Seifert K.A."/>
        </authorList>
    </citation>
    <scope>NUCLEOTIDE SEQUENCE [LARGE SCALE GENOMIC DNA]</scope>
    <source>
        <strain evidence="1 2">DAOMC 185683</strain>
    </source>
</reference>
<evidence type="ECO:0000313" key="1">
    <source>
        <dbReference type="EMBL" id="KOS40522.1"/>
    </source>
</evidence>
<evidence type="ECO:0000313" key="2">
    <source>
        <dbReference type="Proteomes" id="UP000037696"/>
    </source>
</evidence>